<dbReference type="OMA" id="MRAPPRI"/>
<feature type="domain" description="Polymerase nucleotidyl transferase" evidence="1">
    <location>
        <begin position="13"/>
        <end position="62"/>
    </location>
</feature>
<organism evidence="2 3">
    <name type="scientific">Pyrobaculum arsenaticum</name>
    <dbReference type="NCBI Taxonomy" id="121277"/>
    <lineage>
        <taxon>Archaea</taxon>
        <taxon>Thermoproteota</taxon>
        <taxon>Thermoprotei</taxon>
        <taxon>Thermoproteales</taxon>
        <taxon>Thermoproteaceae</taxon>
        <taxon>Pyrobaculum</taxon>
    </lineage>
</organism>
<keyword evidence="3" id="KW-1185">Reference proteome</keyword>
<dbReference type="PANTHER" id="PTHR43449:SF1">
    <property type="entry name" value="POLYMERASE BETA NUCLEOTIDYLTRANSFERASE DOMAIN-CONTAINING PROTEIN"/>
    <property type="match status" value="1"/>
</dbReference>
<dbReference type="CDD" id="cd05403">
    <property type="entry name" value="NT_KNTase_like"/>
    <property type="match status" value="1"/>
</dbReference>
<dbReference type="SUPFAM" id="SSF81301">
    <property type="entry name" value="Nucleotidyltransferase"/>
    <property type="match status" value="1"/>
</dbReference>
<accession>A0A7L4PAU6</accession>
<name>A0A7L4PAU6_9CREN</name>
<dbReference type="Gene3D" id="3.30.460.10">
    <property type="entry name" value="Beta Polymerase, domain 2"/>
    <property type="match status" value="1"/>
</dbReference>
<dbReference type="PANTHER" id="PTHR43449">
    <property type="entry name" value="NUCLEOTIDYLTRANSFERASE"/>
    <property type="match status" value="1"/>
</dbReference>
<dbReference type="GO" id="GO:0016779">
    <property type="term" value="F:nucleotidyltransferase activity"/>
    <property type="evidence" value="ECO:0007669"/>
    <property type="project" value="InterPro"/>
</dbReference>
<evidence type="ECO:0000259" key="1">
    <source>
        <dbReference type="Pfam" id="PF01909"/>
    </source>
</evidence>
<dbReference type="Proteomes" id="UP000554766">
    <property type="component" value="Unassembled WGS sequence"/>
</dbReference>
<gene>
    <name evidence="2" type="ORF">HC235_07870</name>
</gene>
<dbReference type="AlphaFoldDB" id="A0A7L4PAU6"/>
<evidence type="ECO:0000313" key="3">
    <source>
        <dbReference type="Proteomes" id="UP000554766"/>
    </source>
</evidence>
<keyword evidence="2" id="KW-0808">Transferase</keyword>
<dbReference type="GeneID" id="5054654"/>
<reference evidence="2 3" key="1">
    <citation type="journal article" date="2020" name="Nat. Commun.">
        <title>The structures of two archaeal type IV pili illuminate evolutionary relationships.</title>
        <authorList>
            <person name="Wang F."/>
            <person name="Baquero D.P."/>
            <person name="Su Z."/>
            <person name="Beltran L.C."/>
            <person name="Prangishvili D."/>
            <person name="Krupovic M."/>
            <person name="Egelman E.H."/>
        </authorList>
    </citation>
    <scope>NUCLEOTIDE SEQUENCE [LARGE SCALE GENOMIC DNA]</scope>
    <source>
        <strain evidence="2 3">2GA</strain>
    </source>
</reference>
<dbReference type="InterPro" id="IPR043519">
    <property type="entry name" value="NT_sf"/>
</dbReference>
<protein>
    <submittedName>
        <fullName evidence="2">Nucleotidyltransferase domain-containing protein</fullName>
    </submittedName>
</protein>
<sequence>MRAPPRILEVVDRFIKGLEEAGFRVVEAYLFGSYARGDWLEESDVDLVVVSPDFEGMRWLDRLDLAAKIWLRLGLEKWVEVFPYTPEEFEEAKQRSVALRDAERYWIKVR</sequence>
<dbReference type="Pfam" id="PF01909">
    <property type="entry name" value="NTP_transf_2"/>
    <property type="match status" value="1"/>
</dbReference>
<evidence type="ECO:0000313" key="2">
    <source>
        <dbReference type="EMBL" id="NYR15852.1"/>
    </source>
</evidence>
<dbReference type="InterPro" id="IPR002934">
    <property type="entry name" value="Polymerase_NTP_transf_dom"/>
</dbReference>
<dbReference type="EMBL" id="JAAVJF010000003">
    <property type="protein sequence ID" value="NYR15852.1"/>
    <property type="molecule type" value="Genomic_DNA"/>
</dbReference>
<proteinExistence type="predicted"/>
<comment type="caution">
    <text evidence="2">The sequence shown here is derived from an EMBL/GenBank/DDBJ whole genome shotgun (WGS) entry which is preliminary data.</text>
</comment>
<dbReference type="RefSeq" id="WP_011899773.1">
    <property type="nucleotide sequence ID" value="NZ_JAAVJF010000003.1"/>
</dbReference>